<dbReference type="Gene3D" id="2.40.170.20">
    <property type="entry name" value="TonB-dependent receptor, beta-barrel domain"/>
    <property type="match status" value="1"/>
</dbReference>
<evidence type="ECO:0000313" key="16">
    <source>
        <dbReference type="Proteomes" id="UP000045978"/>
    </source>
</evidence>
<dbReference type="GO" id="GO:0009279">
    <property type="term" value="C:cell outer membrane"/>
    <property type="evidence" value="ECO:0007669"/>
    <property type="project" value="UniProtKB-SubCell"/>
</dbReference>
<dbReference type="Proteomes" id="UP000045978">
    <property type="component" value="Unassembled WGS sequence"/>
</dbReference>
<dbReference type="PROSITE" id="PS00430">
    <property type="entry name" value="TONB_DEPENDENT_REC_1"/>
    <property type="match status" value="1"/>
</dbReference>
<evidence type="ECO:0000256" key="9">
    <source>
        <dbReference type="PROSITE-ProRule" id="PRU01360"/>
    </source>
</evidence>
<evidence type="ECO:0000256" key="10">
    <source>
        <dbReference type="PROSITE-ProRule" id="PRU10143"/>
    </source>
</evidence>
<evidence type="ECO:0000256" key="3">
    <source>
        <dbReference type="ARBA" id="ARBA00022452"/>
    </source>
</evidence>
<evidence type="ECO:0000259" key="13">
    <source>
        <dbReference type="Pfam" id="PF00593"/>
    </source>
</evidence>
<evidence type="ECO:0000256" key="1">
    <source>
        <dbReference type="ARBA" id="ARBA00004571"/>
    </source>
</evidence>
<keyword evidence="15" id="KW-0675">Receptor</keyword>
<evidence type="ECO:0000256" key="2">
    <source>
        <dbReference type="ARBA" id="ARBA00022448"/>
    </source>
</evidence>
<dbReference type="EMBL" id="CXOJ01000015">
    <property type="protein sequence ID" value="CTP84957.1"/>
    <property type="molecule type" value="Genomic_DNA"/>
</dbReference>
<dbReference type="InterPro" id="IPR036942">
    <property type="entry name" value="Beta-barrel_TonB_sf"/>
</dbReference>
<feature type="chain" id="PRO_5005492429" evidence="12">
    <location>
        <begin position="43"/>
        <end position="1002"/>
    </location>
</feature>
<keyword evidence="7 9" id="KW-0472">Membrane</keyword>
<keyword evidence="6 10" id="KW-0798">TonB box</keyword>
<feature type="signal peptide" evidence="12">
    <location>
        <begin position="1"/>
        <end position="42"/>
    </location>
</feature>
<dbReference type="Pfam" id="PF00593">
    <property type="entry name" value="TonB_dep_Rec_b-barrel"/>
    <property type="match status" value="1"/>
</dbReference>
<evidence type="ECO:0000256" key="5">
    <source>
        <dbReference type="ARBA" id="ARBA00022729"/>
    </source>
</evidence>
<evidence type="ECO:0000313" key="15">
    <source>
        <dbReference type="EMBL" id="CTP84957.1"/>
    </source>
</evidence>
<gene>
    <name evidence="15" type="ORF">XTPLMG730_0962</name>
</gene>
<evidence type="ECO:0000256" key="8">
    <source>
        <dbReference type="ARBA" id="ARBA00023237"/>
    </source>
</evidence>
<dbReference type="SUPFAM" id="SSF56935">
    <property type="entry name" value="Porins"/>
    <property type="match status" value="1"/>
</dbReference>
<dbReference type="PROSITE" id="PS52016">
    <property type="entry name" value="TONB_DEPENDENT_REC_3"/>
    <property type="match status" value="1"/>
</dbReference>
<keyword evidence="8 9" id="KW-0998">Cell outer membrane</keyword>
<proteinExistence type="inferred from homology"/>
<feature type="domain" description="TonB-dependent receptor plug" evidence="14">
    <location>
        <begin position="86"/>
        <end position="199"/>
    </location>
</feature>
<evidence type="ECO:0000256" key="7">
    <source>
        <dbReference type="ARBA" id="ARBA00023136"/>
    </source>
</evidence>
<comment type="subcellular location">
    <subcellularLocation>
        <location evidence="1 9">Cell outer membrane</location>
        <topology evidence="1 9">Multi-pass membrane protein</topology>
    </subcellularLocation>
</comment>
<evidence type="ECO:0000259" key="14">
    <source>
        <dbReference type="Pfam" id="PF07715"/>
    </source>
</evidence>
<dbReference type="AlphaFoldDB" id="A0A0K2ZJ25"/>
<reference evidence="15 16" key="1">
    <citation type="submission" date="2015-07" db="EMBL/GenBank/DDBJ databases">
        <authorList>
            <person name="Noorani M."/>
        </authorList>
    </citation>
    <scope>NUCLEOTIDE SEQUENCE [LARGE SCALE GENOMIC DNA]</scope>
    <source>
        <strain evidence="15">LMG730</strain>
    </source>
</reference>
<dbReference type="PANTHER" id="PTHR47234">
    <property type="match status" value="1"/>
</dbReference>
<feature type="domain" description="TonB-dependent receptor-like beta-barrel" evidence="13">
    <location>
        <begin position="457"/>
        <end position="960"/>
    </location>
</feature>
<dbReference type="Pfam" id="PF07715">
    <property type="entry name" value="Plug"/>
    <property type="match status" value="1"/>
</dbReference>
<evidence type="ECO:0000256" key="11">
    <source>
        <dbReference type="RuleBase" id="RU003357"/>
    </source>
</evidence>
<evidence type="ECO:0000256" key="4">
    <source>
        <dbReference type="ARBA" id="ARBA00022692"/>
    </source>
</evidence>
<evidence type="ECO:0000256" key="6">
    <source>
        <dbReference type="ARBA" id="ARBA00023077"/>
    </source>
</evidence>
<keyword evidence="4 9" id="KW-0812">Transmembrane</keyword>
<feature type="short sequence motif" description="TonB box" evidence="10">
    <location>
        <begin position="72"/>
        <end position="78"/>
    </location>
</feature>
<dbReference type="InterPro" id="IPR010916">
    <property type="entry name" value="TonB_box_CS"/>
</dbReference>
<accession>A0A0K2ZJ25</accession>
<dbReference type="PANTHER" id="PTHR47234:SF2">
    <property type="entry name" value="TONB-DEPENDENT RECEPTOR"/>
    <property type="match status" value="1"/>
</dbReference>
<keyword evidence="3 9" id="KW-1134">Transmembrane beta strand</keyword>
<dbReference type="InterPro" id="IPR039426">
    <property type="entry name" value="TonB-dep_rcpt-like"/>
</dbReference>
<dbReference type="InterPro" id="IPR037066">
    <property type="entry name" value="Plug_dom_sf"/>
</dbReference>
<dbReference type="InterPro" id="IPR000531">
    <property type="entry name" value="Beta-barrel_TonB"/>
</dbReference>
<sequence length="1002" mass="109132">MRDVRLPSHPPASACRDRRGHGRTLLCAAIGMALLAALPAAAQEAATVRDPATATATADGSDSAADAKTLDSVVVTGSRIRRNDALDGPTPLTVIGAEQIRAAGYTEIADVVNQLPSLALTQTSQTSNLAGNPGINALDLRGMGTQRTLVLVDGRRQVPAIPGTSAVDVSNIPSSLVERVEVITGGASALYGADAVTGVANFILKKDFQGLDASARYGISSRGDMRSSSVDALFGRNFADNRGNVTVYGFYEREPESVSGKDRPWTATGYPMYTRNNRNQRYWISDNNRNINNAEDAQLILGGRHYAMTGDGQLRAPVLGPGGYVNSVPLSLADPSTALGSLLTDGGEYGGRYDSWYLAVPSDRFASRATLNFDFSDSMRFFANVGYSRTTSQSAWRALSAFGSEAVPADSPFITDEMRAANGGTITDGVYFARHFDDELGQAGSQYRRQLLQGVVGLEGDFSLGGRAWNYSAYYSYGRTEQRNRDIDTVSYKRYYLAVDSTAAADGSAICRSTLTDPGNGCVPLNPFKRLTAQEIGYLRYTSDWATTTMTQQVLSAYASGGIFDLPGGEAQIAFGGEYRKERNDIGAIAQYDPANPAYNASLGTTQLPLVGQYDVKELYSELHLPLLADRLFAQRLGVDAALRVSDYNTAGRTVTNKFGIDWAPIQDITLRGTYGKAVRAPNIGELYTASSIGGMWVTDPCNSYNQRYRTDRTQYTAANCAQLNPSDKSTYWLYRDIISKGNLDLANETAKTRTVGIVLRPRFLQDFSLSVDYYNIDLRGAIDSFPAQTIINKCVDAPTLDNPFCSFVSRDADGNLLNAVTQKLNLSRYLTRGVDFFAQYRYDLAERWGQNAGALSFDLNYTHLIRQDYTLDPDQPEEVTRFAGVFGSPSWKGVLRGTWSNAHAGATWSLRHFSKMRSSTQITDTEYQKVWTGNVFYSDVSGYYRLKSGLEVFGGVSNLFDRAPPRVPGAEAGGANFELGYHAGVYDVIGRMYYGGIRLAL</sequence>
<protein>
    <submittedName>
        <fullName evidence="15">TonB-dependent Receptor Plug domain protein</fullName>
    </submittedName>
</protein>
<evidence type="ECO:0000256" key="12">
    <source>
        <dbReference type="SAM" id="SignalP"/>
    </source>
</evidence>
<keyword evidence="5 12" id="KW-0732">Signal</keyword>
<organism evidence="15 16">
    <name type="scientific">Xanthomonas graminis pv. phlei</name>
    <dbReference type="NCBI Taxonomy" id="487906"/>
    <lineage>
        <taxon>Bacteria</taxon>
        <taxon>Pseudomonadati</taxon>
        <taxon>Pseudomonadota</taxon>
        <taxon>Gammaproteobacteria</taxon>
        <taxon>Lysobacterales</taxon>
        <taxon>Lysobacteraceae</taxon>
        <taxon>Xanthomonas</taxon>
        <taxon>Xanthomonas translucens group</taxon>
        <taxon>Xanthomonas graminis</taxon>
    </lineage>
</organism>
<dbReference type="Gene3D" id="2.170.130.10">
    <property type="entry name" value="TonB-dependent receptor, plug domain"/>
    <property type="match status" value="1"/>
</dbReference>
<name>A0A0K2ZJ25_9XANT</name>
<dbReference type="InterPro" id="IPR012910">
    <property type="entry name" value="Plug_dom"/>
</dbReference>
<comment type="similarity">
    <text evidence="9 11">Belongs to the TonB-dependent receptor family.</text>
</comment>
<keyword evidence="2 9" id="KW-0813">Transport</keyword>